<organism evidence="9 10">
    <name type="scientific">Sparus aurata</name>
    <name type="common">Gilthead sea bream</name>
    <dbReference type="NCBI Taxonomy" id="8175"/>
    <lineage>
        <taxon>Eukaryota</taxon>
        <taxon>Metazoa</taxon>
        <taxon>Chordata</taxon>
        <taxon>Craniata</taxon>
        <taxon>Vertebrata</taxon>
        <taxon>Euteleostomi</taxon>
        <taxon>Actinopterygii</taxon>
        <taxon>Neopterygii</taxon>
        <taxon>Teleostei</taxon>
        <taxon>Neoteleostei</taxon>
        <taxon>Acanthomorphata</taxon>
        <taxon>Eupercaria</taxon>
        <taxon>Spariformes</taxon>
        <taxon>Sparidae</taxon>
        <taxon>Sparus</taxon>
    </lineage>
</organism>
<dbReference type="Pfam" id="PF12606">
    <property type="entry name" value="RELT"/>
    <property type="match status" value="1"/>
</dbReference>
<keyword evidence="6 8" id="KW-0472">Membrane</keyword>
<feature type="region of interest" description="Disordered" evidence="7">
    <location>
        <begin position="488"/>
        <end position="544"/>
    </location>
</feature>
<dbReference type="OMA" id="IRDCKVT"/>
<dbReference type="PANTHER" id="PTHR31481:SF0">
    <property type="entry name" value="RELT-LIKE PROTEIN 2"/>
    <property type="match status" value="1"/>
</dbReference>
<dbReference type="InParanoid" id="A0A671VB80"/>
<dbReference type="GeneTree" id="ENSGT00940000160541"/>
<keyword evidence="3" id="KW-1003">Cell membrane</keyword>
<comment type="similarity">
    <text evidence="2">Belongs to the RELT family.</text>
</comment>
<feature type="compositionally biased region" description="Low complexity" evidence="7">
    <location>
        <begin position="515"/>
        <end position="543"/>
    </location>
</feature>
<evidence type="ECO:0000313" key="10">
    <source>
        <dbReference type="Proteomes" id="UP000472265"/>
    </source>
</evidence>
<dbReference type="GO" id="GO:1900745">
    <property type="term" value="P:positive regulation of p38MAPK cascade"/>
    <property type="evidence" value="ECO:0007669"/>
    <property type="project" value="InterPro"/>
</dbReference>
<evidence type="ECO:0000256" key="4">
    <source>
        <dbReference type="ARBA" id="ARBA00022692"/>
    </source>
</evidence>
<feature type="compositionally biased region" description="Basic residues" evidence="7">
    <location>
        <begin position="170"/>
        <end position="180"/>
    </location>
</feature>
<dbReference type="Ensembl" id="ENSSAUT00010023323.1">
    <property type="protein sequence ID" value="ENSSAUP00010022081.1"/>
    <property type="gene ID" value="ENSSAUG00010009739.1"/>
</dbReference>
<feature type="compositionally biased region" description="Polar residues" evidence="7">
    <location>
        <begin position="724"/>
        <end position="746"/>
    </location>
</feature>
<feature type="compositionally biased region" description="Basic residues" evidence="7">
    <location>
        <begin position="141"/>
        <end position="156"/>
    </location>
</feature>
<keyword evidence="4 8" id="KW-0812">Transmembrane</keyword>
<reference evidence="9" key="2">
    <citation type="submission" date="2025-08" db="UniProtKB">
        <authorList>
            <consortium name="Ensembl"/>
        </authorList>
    </citation>
    <scope>IDENTIFICATION</scope>
</reference>
<name>A0A671VB80_SPAAU</name>
<feature type="region of interest" description="Disordered" evidence="7">
    <location>
        <begin position="644"/>
        <end position="769"/>
    </location>
</feature>
<dbReference type="InterPro" id="IPR042313">
    <property type="entry name" value="RELL2"/>
</dbReference>
<feature type="compositionally biased region" description="Basic and acidic residues" evidence="7">
    <location>
        <begin position="281"/>
        <end position="302"/>
    </location>
</feature>
<evidence type="ECO:0000256" key="6">
    <source>
        <dbReference type="ARBA" id="ARBA00023136"/>
    </source>
</evidence>
<dbReference type="PANTHER" id="PTHR31481">
    <property type="entry name" value="RELT-LIKE PROTEIN 2 RELL2"/>
    <property type="match status" value="1"/>
</dbReference>
<feature type="transmembrane region" description="Helical" evidence="8">
    <location>
        <begin position="16"/>
        <end position="39"/>
    </location>
</feature>
<dbReference type="OrthoDB" id="9353106at2759"/>
<dbReference type="GO" id="GO:0010811">
    <property type="term" value="P:positive regulation of cell-substrate adhesion"/>
    <property type="evidence" value="ECO:0007669"/>
    <property type="project" value="TreeGrafter"/>
</dbReference>
<evidence type="ECO:0000313" key="9">
    <source>
        <dbReference type="Ensembl" id="ENSSAUP00010022081.1"/>
    </source>
</evidence>
<feature type="compositionally biased region" description="Low complexity" evidence="7">
    <location>
        <begin position="652"/>
        <end position="667"/>
    </location>
</feature>
<proteinExistence type="inferred from homology"/>
<dbReference type="InterPro" id="IPR022248">
    <property type="entry name" value="TNF_rcpt_RELT"/>
</dbReference>
<feature type="region of interest" description="Disordered" evidence="7">
    <location>
        <begin position="428"/>
        <end position="456"/>
    </location>
</feature>
<feature type="compositionally biased region" description="Basic and acidic residues" evidence="7">
    <location>
        <begin position="750"/>
        <end position="769"/>
    </location>
</feature>
<comment type="subcellular location">
    <subcellularLocation>
        <location evidence="1">Cell membrane</location>
        <topology evidence="1">Single-pass membrane protein</topology>
    </subcellularLocation>
</comment>
<protein>
    <submittedName>
        <fullName evidence="9">Cell wall protein DAN4-like</fullName>
    </submittedName>
</protein>
<reference evidence="9" key="3">
    <citation type="submission" date="2025-09" db="UniProtKB">
        <authorList>
            <consortium name="Ensembl"/>
        </authorList>
    </citation>
    <scope>IDENTIFICATION</scope>
</reference>
<feature type="compositionally biased region" description="Pro residues" evidence="7">
    <location>
        <begin position="442"/>
        <end position="452"/>
    </location>
</feature>
<gene>
    <name evidence="9" type="primary">rell2</name>
</gene>
<evidence type="ECO:0000256" key="2">
    <source>
        <dbReference type="ARBA" id="ARBA00008688"/>
    </source>
</evidence>
<dbReference type="Proteomes" id="UP000472265">
    <property type="component" value="Chromosome 18"/>
</dbReference>
<feature type="region of interest" description="Disordered" evidence="7">
    <location>
        <begin position="281"/>
        <end position="349"/>
    </location>
</feature>
<evidence type="ECO:0000256" key="1">
    <source>
        <dbReference type="ARBA" id="ARBA00004162"/>
    </source>
</evidence>
<evidence type="ECO:0000256" key="7">
    <source>
        <dbReference type="SAM" id="MobiDB-lite"/>
    </source>
</evidence>
<sequence length="786" mass="84699">MTDLEASGVEEHPPPYIIFVVVFLFFLTGLFGFLICHLLKKKGYRCRTGDLDDAEEEEEKLGGNADDEDEENQDTVEQILKCIIENEANMEAFNEMLGNRNVCVRHDPRLRKESIGGIPSHHHTVHSGSDHNSCHLCAQVRSKKGRRQSRTPRSKHRPGEQTVFSVGRFRVTHHDKKHHGGPNPMVSSGDQLDQSQDSEERKEGYNLRSMFKDARPPSESSNGVAQNVGKRRKSVTIFGLRRGSDPIGIKVGEGTARETGGVRFAIQKQPVVLEELLQKENTEVTPEHGTKPGIKPETEPSKNHICAPPHREDKIIGVNSPSPQTNVKARDSSPAPEIGSKPEPSLEPCTNLMIRPTTGRTAAFGSSSLPISSPASSRQIFKTVEKGEDIEDNMLKIDAYDPGPLQTSTPIAPMHGLISSFTSVNLADRPEPYSSTGFPVTQTPPNPSPSPDLEPDFGASLALISLGSSPPSSFQIKTVSSVSLFGTPTSPLAVSPSPNLSSRNTSSEATKSDFSPALSPSPKLPSGKAISSQSPTTYSSASPLKVRALSPAPVASLKPDTMPVSPQTSSPADQNLAIESLHCLTLKAENVTSITSMTKGDMISSQLSLKEQELEGAPIPKSEGKTERKTVGILKTLQISSPTDRLSKDRLSTLPLSPSSLASPSSPKGNRVSNVTIVKASPDSKREFSVVTMVEEEESSTSLREQKGETSELGVESDKVGISSADSQGVNLSASGVGPSESQRGETSGAEDRPMIYQEKDDMVEMEDIRDCQVQQVEGADKVNAE</sequence>
<accession>A0A671VB80</accession>
<feature type="compositionally biased region" description="Basic and acidic residues" evidence="7">
    <location>
        <begin position="198"/>
        <end position="216"/>
    </location>
</feature>
<evidence type="ECO:0000256" key="5">
    <source>
        <dbReference type="ARBA" id="ARBA00022989"/>
    </source>
</evidence>
<keyword evidence="5 8" id="KW-1133">Transmembrane helix</keyword>
<evidence type="ECO:0000256" key="8">
    <source>
        <dbReference type="SAM" id="Phobius"/>
    </source>
</evidence>
<feature type="region of interest" description="Disordered" evidence="7">
    <location>
        <begin position="140"/>
        <end position="231"/>
    </location>
</feature>
<keyword evidence="10" id="KW-1185">Reference proteome</keyword>
<dbReference type="AlphaFoldDB" id="A0A671VB80"/>
<feature type="compositionally biased region" description="Polar residues" evidence="7">
    <location>
        <begin position="488"/>
        <end position="513"/>
    </location>
</feature>
<dbReference type="GO" id="GO:0005886">
    <property type="term" value="C:plasma membrane"/>
    <property type="evidence" value="ECO:0007669"/>
    <property type="project" value="UniProtKB-SubCell"/>
</dbReference>
<evidence type="ECO:0000256" key="3">
    <source>
        <dbReference type="ARBA" id="ARBA00022475"/>
    </source>
</evidence>
<reference evidence="9" key="1">
    <citation type="submission" date="2021-04" db="EMBL/GenBank/DDBJ databases">
        <authorList>
            <consortium name="Wellcome Sanger Institute Data Sharing"/>
        </authorList>
    </citation>
    <scope>NUCLEOTIDE SEQUENCE [LARGE SCALE GENOMIC DNA]</scope>
</reference>